<evidence type="ECO:0000313" key="10">
    <source>
        <dbReference type="WBParaSite" id="PgR010_g045_t02"/>
    </source>
</evidence>
<dbReference type="NCBIfam" id="NF001749">
    <property type="entry name" value="PRK00474.1"/>
    <property type="match status" value="1"/>
</dbReference>
<keyword evidence="2 6" id="KW-0689">Ribosomal protein</keyword>
<evidence type="ECO:0000256" key="3">
    <source>
        <dbReference type="ARBA" id="ARBA00023274"/>
    </source>
</evidence>
<dbReference type="FunFam" id="3.30.230.10:FF:000007">
    <property type="entry name" value="40S ribosomal protein S16"/>
    <property type="match status" value="1"/>
</dbReference>
<sequence length="602" mass="68598">MFDLLSDDVRRRIYGHLEVKERGRLASVNRSFRRLFQTWDDVLYCSARNDGVSLAVENFVFEVDKSGNISSLVNIFACCISRCPWIRKLAIHDACVLADIDTKLIRHMINVDELHIPSNLFKNSSSTDEMIKAILSLPKLRILHIQQRYCEEKSHTNIFHSHHAQSITSRSILNIKLQGVTVTSAALEVLSLKYARTVEILCLIGSLMHTHDINIYFNALNRFEKLLSLTIPPSLYSVSTTNKTLFTTNYPSLRGLHSLRNVAAFVSRPDFDELKRFLGIVLPTNLEHLILFDESCRLSMNVEDEFNGRKPTIHFCDDEEIIVDTFWTNDKSELITRSLWKPPYKPYTVFQPTLPEWYCLISELMDEASSIEQIDHETSFPSVLPNSNTADAMTAIVTDDRAHTQNVFDVIAKTSLNTAHELESKMENSNATNEIRTARSAINATSTTISDEHRGGNMTASTIQSVQVFGRKKTATAVAYCKKGRGLIKVNGRPLEHMQPEILRIKLQEPLLILGKERYQEVDIRVRVKGGGHVAQIYAIRQALAKAIVAYYQKFVDEQSKKELKEQLTSYDRNLLVADPRRREPKKFGGSGARARYQKSYR</sequence>
<dbReference type="PANTHER" id="PTHR21569:SF16">
    <property type="entry name" value="RIBOSOMAL PROTEIN S16"/>
    <property type="match status" value="1"/>
</dbReference>
<dbReference type="WBParaSite" id="PgR010_g045_t02">
    <property type="protein sequence ID" value="PgR010_g045_t02"/>
    <property type="gene ID" value="PgR010_g045"/>
</dbReference>
<dbReference type="AlphaFoldDB" id="A0A915AKS2"/>
<dbReference type="InterPro" id="IPR020568">
    <property type="entry name" value="Ribosomal_Su5_D2-typ_SF"/>
</dbReference>
<dbReference type="InterPro" id="IPR000754">
    <property type="entry name" value="Ribosomal_uS9"/>
</dbReference>
<dbReference type="GO" id="GO:0000462">
    <property type="term" value="P:maturation of SSU-rRNA from tricistronic rRNA transcript (SSU-rRNA, 5.8S rRNA, LSU-rRNA)"/>
    <property type="evidence" value="ECO:0007669"/>
    <property type="project" value="TreeGrafter"/>
</dbReference>
<reference evidence="9 10" key="1">
    <citation type="submission" date="2022-11" db="UniProtKB">
        <authorList>
            <consortium name="WormBaseParasite"/>
        </authorList>
    </citation>
    <scope>IDENTIFICATION</scope>
</reference>
<name>A0A915AKS2_PARUN</name>
<evidence type="ECO:0000256" key="2">
    <source>
        <dbReference type="ARBA" id="ARBA00022980"/>
    </source>
</evidence>
<evidence type="ECO:0000256" key="7">
    <source>
        <dbReference type="SAM" id="MobiDB-lite"/>
    </source>
</evidence>
<protein>
    <recommendedName>
        <fullName evidence="4">Small ribosomal subunit protein uS9</fullName>
    </recommendedName>
    <alternativeName>
        <fullName evidence="5">40S ribosomal protein S16</fullName>
    </alternativeName>
</protein>
<dbReference type="Pfam" id="PF00380">
    <property type="entry name" value="Ribosomal_S9"/>
    <property type="match status" value="1"/>
</dbReference>
<dbReference type="GO" id="GO:0022627">
    <property type="term" value="C:cytosolic small ribosomal subunit"/>
    <property type="evidence" value="ECO:0007669"/>
    <property type="project" value="TreeGrafter"/>
</dbReference>
<dbReference type="GO" id="GO:0003723">
    <property type="term" value="F:RNA binding"/>
    <property type="evidence" value="ECO:0007669"/>
    <property type="project" value="TreeGrafter"/>
</dbReference>
<evidence type="ECO:0000313" key="8">
    <source>
        <dbReference type="Proteomes" id="UP000887569"/>
    </source>
</evidence>
<dbReference type="InterPro" id="IPR014721">
    <property type="entry name" value="Ribsml_uS5_D2-typ_fold_subgr"/>
</dbReference>
<dbReference type="PROSITE" id="PS00360">
    <property type="entry name" value="RIBOSOMAL_S9"/>
    <property type="match status" value="1"/>
</dbReference>
<evidence type="ECO:0000256" key="4">
    <source>
        <dbReference type="ARBA" id="ARBA00035259"/>
    </source>
</evidence>
<keyword evidence="8" id="KW-1185">Reference proteome</keyword>
<comment type="similarity">
    <text evidence="1 6">Belongs to the universal ribosomal protein uS9 family.</text>
</comment>
<dbReference type="WBParaSite" id="PgR010_g045_t01">
    <property type="protein sequence ID" value="PgR010_g045_t01"/>
    <property type="gene ID" value="PgR010_g045"/>
</dbReference>
<proteinExistence type="inferred from homology"/>
<feature type="region of interest" description="Disordered" evidence="7">
    <location>
        <begin position="581"/>
        <end position="602"/>
    </location>
</feature>
<evidence type="ECO:0000313" key="9">
    <source>
        <dbReference type="WBParaSite" id="PgR010_g045_t01"/>
    </source>
</evidence>
<accession>A0A915AKS2</accession>
<evidence type="ECO:0000256" key="1">
    <source>
        <dbReference type="ARBA" id="ARBA00005251"/>
    </source>
</evidence>
<dbReference type="CDD" id="cd09917">
    <property type="entry name" value="F-box_SF"/>
    <property type="match status" value="1"/>
</dbReference>
<evidence type="ECO:0000256" key="5">
    <source>
        <dbReference type="ARBA" id="ARBA00043019"/>
    </source>
</evidence>
<organism evidence="8 10">
    <name type="scientific">Parascaris univalens</name>
    <name type="common">Nematode worm</name>
    <dbReference type="NCBI Taxonomy" id="6257"/>
    <lineage>
        <taxon>Eukaryota</taxon>
        <taxon>Metazoa</taxon>
        <taxon>Ecdysozoa</taxon>
        <taxon>Nematoda</taxon>
        <taxon>Chromadorea</taxon>
        <taxon>Rhabditida</taxon>
        <taxon>Spirurina</taxon>
        <taxon>Ascaridomorpha</taxon>
        <taxon>Ascaridoidea</taxon>
        <taxon>Ascarididae</taxon>
        <taxon>Parascaris</taxon>
    </lineage>
</organism>
<dbReference type="InterPro" id="IPR020574">
    <property type="entry name" value="Ribosomal_uS9_CS"/>
</dbReference>
<dbReference type="PANTHER" id="PTHR21569">
    <property type="entry name" value="RIBOSOMAL PROTEIN S9"/>
    <property type="match status" value="1"/>
</dbReference>
<dbReference type="GO" id="GO:0003735">
    <property type="term" value="F:structural constituent of ribosome"/>
    <property type="evidence" value="ECO:0007669"/>
    <property type="project" value="InterPro"/>
</dbReference>
<evidence type="ECO:0000256" key="6">
    <source>
        <dbReference type="RuleBase" id="RU003815"/>
    </source>
</evidence>
<dbReference type="GO" id="GO:0006412">
    <property type="term" value="P:translation"/>
    <property type="evidence" value="ECO:0007669"/>
    <property type="project" value="InterPro"/>
</dbReference>
<dbReference type="SUPFAM" id="SSF54211">
    <property type="entry name" value="Ribosomal protein S5 domain 2-like"/>
    <property type="match status" value="1"/>
</dbReference>
<dbReference type="Gene3D" id="3.30.230.10">
    <property type="match status" value="1"/>
</dbReference>
<dbReference type="Proteomes" id="UP000887569">
    <property type="component" value="Unplaced"/>
</dbReference>
<keyword evidence="3 6" id="KW-0687">Ribonucleoprotein</keyword>